<feature type="transmembrane region" description="Helical" evidence="5">
    <location>
        <begin position="299"/>
        <end position="318"/>
    </location>
</feature>
<dbReference type="PANTHER" id="PTHR43471">
    <property type="entry name" value="ABC TRANSPORTER PERMEASE"/>
    <property type="match status" value="1"/>
</dbReference>
<keyword evidence="2 5" id="KW-0812">Transmembrane</keyword>
<dbReference type="Pfam" id="PF12698">
    <property type="entry name" value="ABC2_membrane_3"/>
    <property type="match status" value="1"/>
</dbReference>
<evidence type="ECO:0000259" key="6">
    <source>
        <dbReference type="Pfam" id="PF12698"/>
    </source>
</evidence>
<comment type="subcellular location">
    <subcellularLocation>
        <location evidence="1">Membrane</location>
        <topology evidence="1">Multi-pass membrane protein</topology>
    </subcellularLocation>
</comment>
<evidence type="ECO:0000313" key="7">
    <source>
        <dbReference type="EMBL" id="WCZ32066.1"/>
    </source>
</evidence>
<feature type="domain" description="ABC-2 type transporter transmembrane" evidence="6">
    <location>
        <begin position="25"/>
        <end position="370"/>
    </location>
</feature>
<keyword evidence="4 5" id="KW-0472">Membrane</keyword>
<evidence type="ECO:0000256" key="2">
    <source>
        <dbReference type="ARBA" id="ARBA00022692"/>
    </source>
</evidence>
<evidence type="ECO:0000256" key="5">
    <source>
        <dbReference type="SAM" id="Phobius"/>
    </source>
</evidence>
<evidence type="ECO:0000256" key="4">
    <source>
        <dbReference type="ARBA" id="ARBA00023136"/>
    </source>
</evidence>
<feature type="transmembrane region" description="Helical" evidence="5">
    <location>
        <begin position="173"/>
        <end position="196"/>
    </location>
</feature>
<protein>
    <submittedName>
        <fullName evidence="7">ABC-2 family transporter protein</fullName>
    </submittedName>
</protein>
<feature type="transmembrane region" description="Helical" evidence="5">
    <location>
        <begin position="352"/>
        <end position="373"/>
    </location>
</feature>
<organism evidence="7 8">
    <name type="scientific">Corynebacterium massiliense DSM 45435</name>
    <dbReference type="NCBI Taxonomy" id="1121364"/>
    <lineage>
        <taxon>Bacteria</taxon>
        <taxon>Bacillati</taxon>
        <taxon>Actinomycetota</taxon>
        <taxon>Actinomycetes</taxon>
        <taxon>Mycobacteriales</taxon>
        <taxon>Corynebacteriaceae</taxon>
        <taxon>Corynebacterium</taxon>
    </lineage>
</organism>
<feature type="transmembrane region" description="Helical" evidence="5">
    <location>
        <begin position="259"/>
        <end position="287"/>
    </location>
</feature>
<dbReference type="EMBL" id="CP063189">
    <property type="protein sequence ID" value="WCZ32066.1"/>
    <property type="molecule type" value="Genomic_DNA"/>
</dbReference>
<evidence type="ECO:0000256" key="3">
    <source>
        <dbReference type="ARBA" id="ARBA00022989"/>
    </source>
</evidence>
<dbReference type="InterPro" id="IPR013525">
    <property type="entry name" value="ABC2_TM"/>
</dbReference>
<evidence type="ECO:0000256" key="1">
    <source>
        <dbReference type="ARBA" id="ARBA00004141"/>
    </source>
</evidence>
<gene>
    <name evidence="7" type="ORF">CMASS_03055</name>
</gene>
<reference evidence="7 8" key="1">
    <citation type="submission" date="2020-10" db="EMBL/GenBank/DDBJ databases">
        <title>Complete genome sequence of Corynebacterium massiliense DSM 45435, type strain of Corynebacterium massiliense.</title>
        <authorList>
            <person name="Busche T."/>
            <person name="Kalinowski J."/>
            <person name="Ruckert C."/>
        </authorList>
    </citation>
    <scope>NUCLEOTIDE SEQUENCE [LARGE SCALE GENOMIC DNA]</scope>
    <source>
        <strain evidence="7 8">DSM 45435</strain>
    </source>
</reference>
<dbReference type="RefSeq" id="WP_022862911.1">
    <property type="nucleotide sequence ID" value="NZ_ATVG01000004.1"/>
</dbReference>
<dbReference type="PANTHER" id="PTHR43471:SF3">
    <property type="entry name" value="ABC TRANSPORTER PERMEASE PROTEIN NATB"/>
    <property type="match status" value="1"/>
</dbReference>
<accession>A0ABY7U6P7</accession>
<keyword evidence="3 5" id="KW-1133">Transmembrane helix</keyword>
<feature type="transmembrane region" description="Helical" evidence="5">
    <location>
        <begin position="224"/>
        <end position="247"/>
    </location>
</feature>
<dbReference type="Proteomes" id="UP001220064">
    <property type="component" value="Chromosome"/>
</dbReference>
<sequence>MNYSPMRTITTVMKREMAVAFKTKSMLVLIGLLLLIAIAGPLIISFFADDDEPDTIATVGMDEAAFASTSVDTVTAQDRAAAEQLIDDEEADAALVPSEQEAGGWDLLTKGSASQSVTMAAQQAAETAASAEAYEKLNINPQDIADATPSSEVHEVDVEGSDGGITDQNFVDIFTVFIATFVVMMSIMTFAGLVGARVTEEKSSRVVEIILSSVRPVDFLAGKLLGNCLIGFAATVLIVVAGAASVTATGLVTDFPINWPLIGVMLLGELLGLLFFSCLYAAAGSLVRRTEDLQSTQTPVLMLVLATFYVPLFGWQHAETTLMNVMGWVPPVSTVVAPLEVAAGQMSWGELAASYLILALATAGVIWIVARIYQRAILNNGSKMTWKQALTK</sequence>
<evidence type="ECO:0000313" key="8">
    <source>
        <dbReference type="Proteomes" id="UP001220064"/>
    </source>
</evidence>
<name>A0ABY7U6P7_9CORY</name>
<keyword evidence="8" id="KW-1185">Reference proteome</keyword>
<proteinExistence type="predicted"/>